<evidence type="ECO:0000256" key="5">
    <source>
        <dbReference type="ARBA" id="ARBA00022519"/>
    </source>
</evidence>
<dbReference type="EMBL" id="CP050266">
    <property type="protein sequence ID" value="QIR07165.1"/>
    <property type="molecule type" value="Genomic_DNA"/>
</dbReference>
<evidence type="ECO:0000313" key="13">
    <source>
        <dbReference type="EMBL" id="QIR07165.1"/>
    </source>
</evidence>
<evidence type="ECO:0000256" key="8">
    <source>
        <dbReference type="ARBA" id="ARBA00022989"/>
    </source>
</evidence>
<feature type="compositionally biased region" description="Polar residues" evidence="10">
    <location>
        <begin position="192"/>
        <end position="218"/>
    </location>
</feature>
<sequence length="320" mass="34566">MVKKAINGHSVTQFGLEGMMRKAGRQHGTFTVSPQQVARLATWLNILLFLVLAWLAGRMVWAFYAPAPAPVLPVASQSASSSRAATEPFSLAPIVNAQLFGRYQASAQLTQHAVTNVPETRLRLTLVGVVASNDPKRALAVIANGGRQVTYGVGEQVKGTQVSVDQVLSDRVILRQGSRREALLMPGVDADSTPQTVFSSPTDASTPPKSMATKRQTSPDWPADLAQQLSQNPQRLFDFVQLSQVREGDQIKGFRLTPGRNPIFFEQSGLQAGDIAVAINGLTLSQSAALPDILGRIQQQGSLDLVIERQGQQHDISIQL</sequence>
<evidence type="ECO:0000256" key="11">
    <source>
        <dbReference type="SAM" id="Phobius"/>
    </source>
</evidence>
<dbReference type="InterPro" id="IPR036034">
    <property type="entry name" value="PDZ_sf"/>
</dbReference>
<dbReference type="InterPro" id="IPR001639">
    <property type="entry name" value="T2SS_protein-GspC"/>
</dbReference>
<evidence type="ECO:0000256" key="10">
    <source>
        <dbReference type="SAM" id="MobiDB-lite"/>
    </source>
</evidence>
<feature type="domain" description="Type II secretion system protein GspC N-terminal" evidence="12">
    <location>
        <begin position="47"/>
        <end position="184"/>
    </location>
</feature>
<keyword evidence="8 11" id="KW-1133">Transmembrane helix</keyword>
<evidence type="ECO:0000256" key="7">
    <source>
        <dbReference type="ARBA" id="ARBA00022927"/>
    </source>
</evidence>
<feature type="transmembrane region" description="Helical" evidence="11">
    <location>
        <begin position="43"/>
        <end position="64"/>
    </location>
</feature>
<keyword evidence="5" id="KW-0997">Cell inner membrane</keyword>
<keyword evidence="6 11" id="KW-0812">Transmembrane</keyword>
<dbReference type="InterPro" id="IPR024961">
    <property type="entry name" value="T2SS_GspC_N"/>
</dbReference>
<dbReference type="Gene3D" id="2.30.42.10">
    <property type="match status" value="1"/>
</dbReference>
<dbReference type="RefSeq" id="WP_167314931.1">
    <property type="nucleotide sequence ID" value="NZ_CP050266.1"/>
</dbReference>
<evidence type="ECO:0000256" key="6">
    <source>
        <dbReference type="ARBA" id="ARBA00022692"/>
    </source>
</evidence>
<evidence type="ECO:0000259" key="12">
    <source>
        <dbReference type="Pfam" id="PF11356"/>
    </source>
</evidence>
<accession>A0ABX6K6M2</accession>
<evidence type="ECO:0000256" key="9">
    <source>
        <dbReference type="ARBA" id="ARBA00023136"/>
    </source>
</evidence>
<keyword evidence="7" id="KW-0653">Protein transport</keyword>
<keyword evidence="9 11" id="KW-0472">Membrane</keyword>
<evidence type="ECO:0000256" key="3">
    <source>
        <dbReference type="ARBA" id="ARBA00022448"/>
    </source>
</evidence>
<evidence type="ECO:0000256" key="2">
    <source>
        <dbReference type="ARBA" id="ARBA00007986"/>
    </source>
</evidence>
<dbReference type="PROSITE" id="PS01141">
    <property type="entry name" value="T2SP_C"/>
    <property type="match status" value="1"/>
</dbReference>
<dbReference type="Proteomes" id="UP000501408">
    <property type="component" value="Chromosome 1"/>
</dbReference>
<proteinExistence type="inferred from homology"/>
<dbReference type="Pfam" id="PF11356">
    <property type="entry name" value="T2SSC"/>
    <property type="match status" value="1"/>
</dbReference>
<evidence type="ECO:0000313" key="14">
    <source>
        <dbReference type="Proteomes" id="UP000501408"/>
    </source>
</evidence>
<name>A0ABX6K6M2_SALCS</name>
<protein>
    <submittedName>
        <fullName evidence="13">Type II secretion system protein GspC</fullName>
    </submittedName>
</protein>
<organism evidence="13 14">
    <name type="scientific">Salinivibrio costicola</name>
    <name type="common">Vibrio costicola</name>
    <dbReference type="NCBI Taxonomy" id="51367"/>
    <lineage>
        <taxon>Bacteria</taxon>
        <taxon>Pseudomonadati</taxon>
        <taxon>Pseudomonadota</taxon>
        <taxon>Gammaproteobacteria</taxon>
        <taxon>Vibrionales</taxon>
        <taxon>Vibrionaceae</taxon>
        <taxon>Salinivibrio</taxon>
    </lineage>
</organism>
<keyword evidence="4" id="KW-1003">Cell membrane</keyword>
<reference evidence="13 14" key="1">
    <citation type="submission" date="2020-03" db="EMBL/GenBank/DDBJ databases">
        <title>Genome mining reveals the biosynthetic pathways of PHA and ectoines of the halophilic strain Salinivibrio costicola M318 isolated from fermented shrimp paste.</title>
        <authorList>
            <person name="Doan T.V."/>
            <person name="Tran L.T."/>
            <person name="Trieu T.A."/>
            <person name="Nguyen Q.V."/>
            <person name="Quach T.N."/>
            <person name="Phi T.Q."/>
            <person name="Kumar S."/>
        </authorList>
    </citation>
    <scope>NUCLEOTIDE SEQUENCE [LARGE SCALE GENOMIC DNA]</scope>
    <source>
        <strain evidence="13 14">M318</strain>
    </source>
</reference>
<dbReference type="Gene3D" id="2.30.30.830">
    <property type="match status" value="1"/>
</dbReference>
<dbReference type="NCBIfam" id="TIGR01713">
    <property type="entry name" value="typeII_sec_gspC"/>
    <property type="match status" value="1"/>
</dbReference>
<dbReference type="SUPFAM" id="SSF50156">
    <property type="entry name" value="PDZ domain-like"/>
    <property type="match status" value="1"/>
</dbReference>
<keyword evidence="14" id="KW-1185">Reference proteome</keyword>
<evidence type="ECO:0000256" key="4">
    <source>
        <dbReference type="ARBA" id="ARBA00022475"/>
    </source>
</evidence>
<comment type="subcellular location">
    <subcellularLocation>
        <location evidence="1">Cell inner membrane</location>
    </subcellularLocation>
</comment>
<comment type="similarity">
    <text evidence="2">Belongs to the GSP C family.</text>
</comment>
<feature type="region of interest" description="Disordered" evidence="10">
    <location>
        <begin position="189"/>
        <end position="218"/>
    </location>
</feature>
<gene>
    <name evidence="13" type="primary">gspC</name>
    <name evidence="13" type="ORF">HBA18_12840</name>
</gene>
<keyword evidence="3" id="KW-0813">Transport</keyword>
<evidence type="ECO:0000256" key="1">
    <source>
        <dbReference type="ARBA" id="ARBA00004533"/>
    </source>
</evidence>